<evidence type="ECO:0000313" key="2">
    <source>
        <dbReference type="EMBL" id="SCG73702.1"/>
    </source>
</evidence>
<evidence type="ECO:0000313" key="3">
    <source>
        <dbReference type="Proteomes" id="UP000198210"/>
    </source>
</evidence>
<evidence type="ECO:0000256" key="1">
    <source>
        <dbReference type="SAM" id="Phobius"/>
    </source>
</evidence>
<keyword evidence="1" id="KW-1133">Transmembrane helix</keyword>
<sequence length="213" mass="22451">MPGRAGRGTLSGVKIYADRFPTAARQLLTDLLVVAWVYAAVRFALWLHDLVEKLAVPGQKLEGAGTGLADNLADAGGKVGRVPLVGDELTAPFTRAAEAARSVAEAGQDQQDLVGQLALALTVAVLIFPLGLVLFGWLPLRLRWMRRAGAAKSLAAAPAGRDLLALRALTGQPLGRLARIAPDVAEAWRRGDDATLDALAALELRRLGLKGGR</sequence>
<feature type="transmembrane region" description="Helical" evidence="1">
    <location>
        <begin position="27"/>
        <end position="47"/>
    </location>
</feature>
<reference evidence="2 3" key="1">
    <citation type="submission" date="2016-06" db="EMBL/GenBank/DDBJ databases">
        <authorList>
            <person name="Kjaerup R.B."/>
            <person name="Dalgaard T.S."/>
            <person name="Juul-Madsen H.R."/>
        </authorList>
    </citation>
    <scope>NUCLEOTIDE SEQUENCE [LARGE SCALE GENOMIC DNA]</scope>
    <source>
        <strain evidence="2 3">DSM 45097</strain>
    </source>
</reference>
<keyword evidence="1" id="KW-0472">Membrane</keyword>
<gene>
    <name evidence="2" type="ORF">GA0074704_4945</name>
</gene>
<protein>
    <recommendedName>
        <fullName evidence="4">Transmembrane protein</fullName>
    </recommendedName>
</protein>
<organism evidence="2 3">
    <name type="scientific">Micromonospora siamensis</name>
    <dbReference type="NCBI Taxonomy" id="299152"/>
    <lineage>
        <taxon>Bacteria</taxon>
        <taxon>Bacillati</taxon>
        <taxon>Actinomycetota</taxon>
        <taxon>Actinomycetes</taxon>
        <taxon>Micromonosporales</taxon>
        <taxon>Micromonosporaceae</taxon>
        <taxon>Micromonospora</taxon>
    </lineage>
</organism>
<feature type="transmembrane region" description="Helical" evidence="1">
    <location>
        <begin position="117"/>
        <end position="138"/>
    </location>
</feature>
<dbReference type="Proteomes" id="UP000198210">
    <property type="component" value="Chromosome I"/>
</dbReference>
<name>A0A1C5JT20_9ACTN</name>
<dbReference type="AlphaFoldDB" id="A0A1C5JT20"/>
<accession>A0A1C5JT20</accession>
<keyword evidence="1" id="KW-0812">Transmembrane</keyword>
<evidence type="ECO:0008006" key="4">
    <source>
        <dbReference type="Google" id="ProtNLM"/>
    </source>
</evidence>
<proteinExistence type="predicted"/>
<keyword evidence="3" id="KW-1185">Reference proteome</keyword>
<dbReference type="EMBL" id="LT607751">
    <property type="protein sequence ID" value="SCG73702.1"/>
    <property type="molecule type" value="Genomic_DNA"/>
</dbReference>